<sequence length="491" mass="51495">MLGILFMISVVFVALQLAIPAGASFQRHYPRDPSSKASSALLNSTTIQSNGLGSLILEGLGATSSEDSSTSSTFASVSALNNTATPPVSTSGPSAARSSSSLSSAFPTLGANSSAASNGSLTNGSFGVLPSSGTGAEYATACVLEYQAWSSYVKPYTILTSSIDTTTQVLTNYTVSTSTSACESLGRPAVYMVGDPAPVATWTTTGTEREYYTTYAAGFVGTPPVCNVTENDCKNLFVDYRAAGDNSTLPYPGLIKGCVEKTEWTAECRVCRIFAEEVELIYFPQKKNTTIDICAPQSNSTVCPFGPTTAPFTSANPYDAANCAYGTNTTRGTVTAGPYTTSGPYTFFEGNAYLSFPVVSAMSTGCNTQVGNVYSNTSTATADTTTTSAMQVTPSTSTTCRRWPQSPGIKQLQEATTVTTMRRTTHSCSTPTSSTAGSGATRTISARSSTNPPTDPRCCCRRRSGLSTPRGRPACWIWLAHSIRPSPSLPR</sequence>
<name>K2S260_MACPH</name>
<protein>
    <submittedName>
        <fullName evidence="3">Uncharacterized protein</fullName>
    </submittedName>
</protein>
<dbReference type="VEuPathDB" id="FungiDB:MPH_06335"/>
<dbReference type="STRING" id="1126212.K2S260"/>
<feature type="chain" id="PRO_5003868075" evidence="2">
    <location>
        <begin position="24"/>
        <end position="491"/>
    </location>
</feature>
<reference evidence="3 4" key="1">
    <citation type="journal article" date="2012" name="BMC Genomics">
        <title>Tools to kill: Genome of one of the most destructive plant pathogenic fungi Macrophomina phaseolina.</title>
        <authorList>
            <person name="Islam M.S."/>
            <person name="Haque M.S."/>
            <person name="Islam M.M."/>
            <person name="Emdad E.M."/>
            <person name="Halim A."/>
            <person name="Hossen Q.M.M."/>
            <person name="Hossain M.Z."/>
            <person name="Ahmed B."/>
            <person name="Rahim S."/>
            <person name="Rahman M.S."/>
            <person name="Alam M.M."/>
            <person name="Hou S."/>
            <person name="Wan X."/>
            <person name="Saito J.A."/>
            <person name="Alam M."/>
        </authorList>
    </citation>
    <scope>NUCLEOTIDE SEQUENCE [LARGE SCALE GENOMIC DNA]</scope>
    <source>
        <strain evidence="3 4">MS6</strain>
    </source>
</reference>
<evidence type="ECO:0000313" key="4">
    <source>
        <dbReference type="Proteomes" id="UP000007129"/>
    </source>
</evidence>
<proteinExistence type="predicted"/>
<feature type="signal peptide" evidence="2">
    <location>
        <begin position="1"/>
        <end position="23"/>
    </location>
</feature>
<keyword evidence="2" id="KW-0732">Signal</keyword>
<feature type="compositionally biased region" description="Low complexity" evidence="1">
    <location>
        <begin position="423"/>
        <end position="446"/>
    </location>
</feature>
<feature type="region of interest" description="Disordered" evidence="1">
    <location>
        <begin position="423"/>
        <end position="456"/>
    </location>
</feature>
<dbReference type="Proteomes" id="UP000007129">
    <property type="component" value="Unassembled WGS sequence"/>
</dbReference>
<gene>
    <name evidence="3" type="ORF">MPH_06335</name>
</gene>
<organism evidence="3 4">
    <name type="scientific">Macrophomina phaseolina (strain MS6)</name>
    <name type="common">Charcoal rot fungus</name>
    <dbReference type="NCBI Taxonomy" id="1126212"/>
    <lineage>
        <taxon>Eukaryota</taxon>
        <taxon>Fungi</taxon>
        <taxon>Dikarya</taxon>
        <taxon>Ascomycota</taxon>
        <taxon>Pezizomycotina</taxon>
        <taxon>Dothideomycetes</taxon>
        <taxon>Dothideomycetes incertae sedis</taxon>
        <taxon>Botryosphaeriales</taxon>
        <taxon>Botryosphaeriaceae</taxon>
        <taxon>Macrophomina</taxon>
    </lineage>
</organism>
<dbReference type="HOGENOM" id="CLU_555562_0_0_1"/>
<accession>K2S260</accession>
<dbReference type="InParanoid" id="K2S260"/>
<comment type="caution">
    <text evidence="3">The sequence shown here is derived from an EMBL/GenBank/DDBJ whole genome shotgun (WGS) entry which is preliminary data.</text>
</comment>
<dbReference type="EMBL" id="AHHD01000267">
    <property type="protein sequence ID" value="EKG16559.1"/>
    <property type="molecule type" value="Genomic_DNA"/>
</dbReference>
<dbReference type="OrthoDB" id="3944128at2759"/>
<evidence type="ECO:0000256" key="2">
    <source>
        <dbReference type="SAM" id="SignalP"/>
    </source>
</evidence>
<evidence type="ECO:0000256" key="1">
    <source>
        <dbReference type="SAM" id="MobiDB-lite"/>
    </source>
</evidence>
<dbReference type="AlphaFoldDB" id="K2S260"/>
<evidence type="ECO:0000313" key="3">
    <source>
        <dbReference type="EMBL" id="EKG16559.1"/>
    </source>
</evidence>